<evidence type="ECO:0000313" key="2">
    <source>
        <dbReference type="Proteomes" id="UP000035017"/>
    </source>
</evidence>
<accession>A0A0D0JHS9</accession>
<sequence>MPAMEMTLARENALVRRSGSKRGARSSHGVMRMFALGVDYGTNSDRALVVRCKDEMCSAEASWSIQEEAEACVPIRSTTSSGARRNLLTFSAEHSAAFNVQPAGRALVG</sequence>
<organism evidence="1 2">
    <name type="scientific">Agrobacterium tumefaciens</name>
    <dbReference type="NCBI Taxonomy" id="358"/>
    <lineage>
        <taxon>Bacteria</taxon>
        <taxon>Pseudomonadati</taxon>
        <taxon>Pseudomonadota</taxon>
        <taxon>Alphaproteobacteria</taxon>
        <taxon>Hyphomicrobiales</taxon>
        <taxon>Rhizobiaceae</taxon>
        <taxon>Rhizobium/Agrobacterium group</taxon>
        <taxon>Agrobacterium</taxon>
        <taxon>Agrobacterium tumefaciens complex</taxon>
    </lineage>
</organism>
<proteinExistence type="predicted"/>
<dbReference type="Proteomes" id="UP000035017">
    <property type="component" value="Unassembled WGS sequence"/>
</dbReference>
<dbReference type="EMBL" id="JXQV01000002">
    <property type="protein sequence ID" value="KIQ05577.1"/>
    <property type="molecule type" value="Genomic_DNA"/>
</dbReference>
<name>A0A0D0JHS9_AGRTU</name>
<evidence type="ECO:0000313" key="1">
    <source>
        <dbReference type="EMBL" id="KIQ05577.1"/>
    </source>
</evidence>
<gene>
    <name evidence="1" type="ORF">RU07_01760</name>
</gene>
<dbReference type="AlphaFoldDB" id="A0A0D0JHS9"/>
<reference evidence="1 2" key="1">
    <citation type="submission" date="2014-12" db="EMBL/GenBank/DDBJ databases">
        <title>16Stimator: statistical estimation of ribosomal gene copy numbers from draft genome assemblies.</title>
        <authorList>
            <person name="Perisin M.A."/>
            <person name="Vetter M."/>
            <person name="Gilbert J.A."/>
            <person name="Bergelson J."/>
        </authorList>
    </citation>
    <scope>NUCLEOTIDE SEQUENCE [LARGE SCALE GENOMIC DNA]</scope>
    <source>
        <strain evidence="1 2">MEJ076</strain>
    </source>
</reference>
<protein>
    <submittedName>
        <fullName evidence="1">Uncharacterized protein</fullName>
    </submittedName>
</protein>
<comment type="caution">
    <text evidence="1">The sequence shown here is derived from an EMBL/GenBank/DDBJ whole genome shotgun (WGS) entry which is preliminary data.</text>
</comment>